<dbReference type="GO" id="GO:0016787">
    <property type="term" value="F:hydrolase activity"/>
    <property type="evidence" value="ECO:0007669"/>
    <property type="project" value="UniProtKB-KW"/>
</dbReference>
<feature type="compositionally biased region" description="Basic and acidic residues" evidence="8">
    <location>
        <begin position="97"/>
        <end position="110"/>
    </location>
</feature>
<feature type="region of interest" description="Disordered" evidence="8">
    <location>
        <begin position="234"/>
        <end position="265"/>
    </location>
</feature>
<evidence type="ECO:0000256" key="7">
    <source>
        <dbReference type="RuleBase" id="RU000492"/>
    </source>
</evidence>
<sequence>MRKVWKIGYIHDRRQSTKDRQWKEESSSQETNIVASMGNNMLDVEGCSDKEHEKELKTTETVISVEEPKFNELVVHGEIKSKQNNLSAPVATTTNTKKAEEDISEAEREQSISGNSTSLIGDTLSKGIQKSPIKNVYVRRHKMQKGPAEQQISSKKPDEEMNPQCRNHATRNAASTCCNELHSKSCMENEHEKETKTAETALAGEGTMSTKEFGGDGKNIDNNINTSAATMIHSKKTTESSPKAEGGQSTSGNSRSMIGDTPFRGIEKPPIKIVYARRNKMQKGSMEKQVAIAKLNKEVNSKSSSHATRIAASAGPKSDSKSCIEKEHQKELETALVRQGQKSVKGPGGDGKIEGNNARAPSAAAIKSMKQTTEDTVKIQGVGMSGTGPEGAQFDAKQHVSKMSKQEFSTYIYESFTEMGLQENLLKGIDAYGLDKPSAVHQRGIVPLCKGLDIIHQSLSGTTVTLCCGVLQRLNYASTECQALVLLPTRDLAQETEKVIGTLSCCLGVKVRAFFGGTSAREDQQILSSGVQVVVGTPGRVLDMLIRRELCPDHIRMFVLDEADEVLRGGFKDQIHDIIQFLPTKTQFGVFSATMSHEALEFCRRFMNKPVEIIVPREEELQGINIKQFYVNVEKEDCKLDRLCDLLDSLAIAQSIIFVNTRRKVKSLTEEIRGKGYTVSSSHGGMDQRTRDMAVQKFQSGSSRIIIATDLCCTDVLHSPAVINYDLPTQPVSYLRHVMRIGHRGGKGVAISFVTHADKRVLSTIQKFSDANIEELPSNVADLF</sequence>
<feature type="compositionally biased region" description="Polar residues" evidence="8">
    <location>
        <begin position="247"/>
        <end position="256"/>
    </location>
</feature>
<reference evidence="11" key="2">
    <citation type="submission" date="2021-02" db="EMBL/GenBank/DDBJ databases">
        <authorList>
            <person name="Kimball J.A."/>
            <person name="Haas M.W."/>
            <person name="Macchietto M."/>
            <person name="Kono T."/>
            <person name="Duquette J."/>
            <person name="Shao M."/>
        </authorList>
    </citation>
    <scope>NUCLEOTIDE SEQUENCE</scope>
    <source>
        <tissue evidence="11">Fresh leaf tissue</tissue>
    </source>
</reference>
<dbReference type="InterPro" id="IPR011545">
    <property type="entry name" value="DEAD/DEAH_box_helicase_dom"/>
</dbReference>
<keyword evidence="2 7" id="KW-0547">Nucleotide-binding</keyword>
<protein>
    <recommendedName>
        <fullName evidence="1">RNA helicase</fullName>
        <ecNumber evidence="1">3.6.4.13</ecNumber>
    </recommendedName>
</protein>
<keyword evidence="5 7" id="KW-0067">ATP-binding</keyword>
<organism evidence="11 12">
    <name type="scientific">Zizania palustris</name>
    <name type="common">Northern wild rice</name>
    <dbReference type="NCBI Taxonomy" id="103762"/>
    <lineage>
        <taxon>Eukaryota</taxon>
        <taxon>Viridiplantae</taxon>
        <taxon>Streptophyta</taxon>
        <taxon>Embryophyta</taxon>
        <taxon>Tracheophyta</taxon>
        <taxon>Spermatophyta</taxon>
        <taxon>Magnoliopsida</taxon>
        <taxon>Liliopsida</taxon>
        <taxon>Poales</taxon>
        <taxon>Poaceae</taxon>
        <taxon>BOP clade</taxon>
        <taxon>Oryzoideae</taxon>
        <taxon>Oryzeae</taxon>
        <taxon>Zizaniinae</taxon>
        <taxon>Zizania</taxon>
    </lineage>
</organism>
<dbReference type="PROSITE" id="PS51194">
    <property type="entry name" value="HELICASE_CTER"/>
    <property type="match status" value="1"/>
</dbReference>
<reference evidence="11" key="1">
    <citation type="journal article" date="2021" name="bioRxiv">
        <title>Whole Genome Assembly and Annotation of Northern Wild Rice, Zizania palustris L., Supports a Whole Genome Duplication in the Zizania Genus.</title>
        <authorList>
            <person name="Haas M."/>
            <person name="Kono T."/>
            <person name="Macchietto M."/>
            <person name="Millas R."/>
            <person name="McGilp L."/>
            <person name="Shao M."/>
            <person name="Duquette J."/>
            <person name="Hirsch C.N."/>
            <person name="Kimball J."/>
        </authorList>
    </citation>
    <scope>NUCLEOTIDE SEQUENCE</scope>
    <source>
        <tissue evidence="11">Fresh leaf tissue</tissue>
    </source>
</reference>
<evidence type="ECO:0000256" key="5">
    <source>
        <dbReference type="ARBA" id="ARBA00022840"/>
    </source>
</evidence>
<feature type="domain" description="Helicase C-terminal" evidence="10">
    <location>
        <begin position="625"/>
        <end position="784"/>
    </location>
</feature>
<dbReference type="EC" id="3.6.4.13" evidence="1"/>
<dbReference type="PANTHER" id="PTHR47958">
    <property type="entry name" value="ATP-DEPENDENT RNA HELICASE DBP3"/>
    <property type="match status" value="1"/>
</dbReference>
<evidence type="ECO:0000256" key="1">
    <source>
        <dbReference type="ARBA" id="ARBA00012552"/>
    </source>
</evidence>
<dbReference type="PROSITE" id="PS51192">
    <property type="entry name" value="HELICASE_ATP_BIND_1"/>
    <property type="match status" value="1"/>
</dbReference>
<evidence type="ECO:0000256" key="8">
    <source>
        <dbReference type="SAM" id="MobiDB-lite"/>
    </source>
</evidence>
<comment type="caution">
    <text evidence="11">The sequence shown here is derived from an EMBL/GenBank/DDBJ whole genome shotgun (WGS) entry which is preliminary data.</text>
</comment>
<evidence type="ECO:0000256" key="3">
    <source>
        <dbReference type="ARBA" id="ARBA00022801"/>
    </source>
</evidence>
<evidence type="ECO:0000313" key="12">
    <source>
        <dbReference type="Proteomes" id="UP000729402"/>
    </source>
</evidence>
<feature type="region of interest" description="Disordered" evidence="8">
    <location>
        <begin position="144"/>
        <end position="164"/>
    </location>
</feature>
<dbReference type="InterPro" id="IPR001650">
    <property type="entry name" value="Helicase_C-like"/>
</dbReference>
<feature type="region of interest" description="Disordered" evidence="8">
    <location>
        <begin position="83"/>
        <end position="118"/>
    </location>
</feature>
<feature type="region of interest" description="Disordered" evidence="8">
    <location>
        <begin position="301"/>
        <end position="323"/>
    </location>
</feature>
<dbReference type="InterPro" id="IPR000629">
    <property type="entry name" value="RNA-helicase_DEAD-box_CS"/>
</dbReference>
<proteinExistence type="inferred from homology"/>
<dbReference type="SMART" id="SM00487">
    <property type="entry name" value="DEXDc"/>
    <property type="match status" value="1"/>
</dbReference>
<dbReference type="CDD" id="cd17939">
    <property type="entry name" value="DEADc_EIF4A"/>
    <property type="match status" value="1"/>
</dbReference>
<gene>
    <name evidence="11" type="ORF">GUJ93_ZPchr0006g42015</name>
</gene>
<feature type="domain" description="Helicase ATP-binding" evidence="9">
    <location>
        <begin position="443"/>
        <end position="613"/>
    </location>
</feature>
<feature type="compositionally biased region" description="Polar residues" evidence="8">
    <location>
        <begin position="83"/>
        <end position="96"/>
    </location>
</feature>
<dbReference type="CDD" id="cd18787">
    <property type="entry name" value="SF2_C_DEAD"/>
    <property type="match status" value="1"/>
</dbReference>
<dbReference type="Proteomes" id="UP000729402">
    <property type="component" value="Unassembled WGS sequence"/>
</dbReference>
<dbReference type="Pfam" id="PF00271">
    <property type="entry name" value="Helicase_C"/>
    <property type="match status" value="1"/>
</dbReference>
<dbReference type="GO" id="GO:0005524">
    <property type="term" value="F:ATP binding"/>
    <property type="evidence" value="ECO:0007669"/>
    <property type="project" value="UniProtKB-KW"/>
</dbReference>
<dbReference type="Pfam" id="PF00270">
    <property type="entry name" value="DEAD"/>
    <property type="match status" value="1"/>
</dbReference>
<evidence type="ECO:0000256" key="4">
    <source>
        <dbReference type="ARBA" id="ARBA00022806"/>
    </source>
</evidence>
<dbReference type="OrthoDB" id="604527at2759"/>
<evidence type="ECO:0000259" key="9">
    <source>
        <dbReference type="PROSITE" id="PS51192"/>
    </source>
</evidence>
<evidence type="ECO:0000256" key="6">
    <source>
        <dbReference type="ARBA" id="ARBA00022884"/>
    </source>
</evidence>
<dbReference type="GO" id="GO:0003723">
    <property type="term" value="F:RNA binding"/>
    <property type="evidence" value="ECO:0007669"/>
    <property type="project" value="UniProtKB-KW"/>
</dbReference>
<keyword evidence="12" id="KW-1185">Reference proteome</keyword>
<dbReference type="AlphaFoldDB" id="A0A8J5VJX5"/>
<keyword evidence="6" id="KW-0694">RNA-binding</keyword>
<name>A0A8J5VJX5_ZIZPA</name>
<evidence type="ECO:0000256" key="2">
    <source>
        <dbReference type="ARBA" id="ARBA00022741"/>
    </source>
</evidence>
<dbReference type="InterPro" id="IPR014001">
    <property type="entry name" value="Helicase_ATP-bd"/>
</dbReference>
<comment type="similarity">
    <text evidence="7">Belongs to the DEAD box helicase family.</text>
</comment>
<keyword evidence="3 7" id="KW-0378">Hydrolase</keyword>
<evidence type="ECO:0000259" key="10">
    <source>
        <dbReference type="PROSITE" id="PS51194"/>
    </source>
</evidence>
<accession>A0A8J5VJX5</accession>
<keyword evidence="4 7" id="KW-0347">Helicase</keyword>
<evidence type="ECO:0000313" key="11">
    <source>
        <dbReference type="EMBL" id="KAG8070275.1"/>
    </source>
</evidence>
<dbReference type="SMART" id="SM00490">
    <property type="entry name" value="HELICc"/>
    <property type="match status" value="1"/>
</dbReference>
<dbReference type="PROSITE" id="PS00039">
    <property type="entry name" value="DEAD_ATP_HELICASE"/>
    <property type="match status" value="1"/>
</dbReference>
<dbReference type="EMBL" id="JAAALK010000283">
    <property type="protein sequence ID" value="KAG8070275.1"/>
    <property type="molecule type" value="Genomic_DNA"/>
</dbReference>
<dbReference type="GO" id="GO:0003724">
    <property type="term" value="F:RNA helicase activity"/>
    <property type="evidence" value="ECO:0007669"/>
    <property type="project" value="UniProtKB-EC"/>
</dbReference>